<evidence type="ECO:0000313" key="1">
    <source>
        <dbReference type="EMBL" id="QKW49761.1"/>
    </source>
</evidence>
<dbReference type="InterPro" id="IPR025355">
    <property type="entry name" value="DUF4259"/>
</dbReference>
<keyword evidence="2" id="KW-1185">Reference proteome</keyword>
<organism evidence="1 2">
    <name type="scientific">Streptomyces buecherae</name>
    <dbReference type="NCBI Taxonomy" id="2763006"/>
    <lineage>
        <taxon>Bacteria</taxon>
        <taxon>Bacillati</taxon>
        <taxon>Actinomycetota</taxon>
        <taxon>Actinomycetes</taxon>
        <taxon>Kitasatosporales</taxon>
        <taxon>Streptomycetaceae</taxon>
        <taxon>Streptomyces</taxon>
    </lineage>
</organism>
<accession>A0A7H8N5U6</accession>
<gene>
    <name evidence="1" type="ORF">HUT08_09570</name>
</gene>
<reference evidence="1 2" key="1">
    <citation type="submission" date="2020-06" db="EMBL/GenBank/DDBJ databases">
        <title>Genome mining for natural products.</title>
        <authorList>
            <person name="Zhang B."/>
            <person name="Shi J."/>
            <person name="Ge H."/>
        </authorList>
    </citation>
    <scope>NUCLEOTIDE SEQUENCE [LARGE SCALE GENOMIC DNA]</scope>
    <source>
        <strain evidence="1 2">NA00687</strain>
    </source>
</reference>
<proteinExistence type="predicted"/>
<dbReference type="Proteomes" id="UP000509303">
    <property type="component" value="Chromosome"/>
</dbReference>
<dbReference type="RefSeq" id="WP_176161495.1">
    <property type="nucleotide sequence ID" value="NZ_CP054929.1"/>
</dbReference>
<protein>
    <submittedName>
        <fullName evidence="1">DUF4259 domain-containing protein</fullName>
    </submittedName>
</protein>
<sequence>MGTWGSGNFENDTSADHLSEVIDRLVGEVADAMAGDPVELEPDEYRGNAVPCDLELLYVLTRAGYGAQRLPAPEVIEGWKDHFMAVWERSIDGLGPSEGFKERRRAVLVRTFDQVAEVAEEAQQAATRG</sequence>
<dbReference type="EMBL" id="CP054929">
    <property type="protein sequence ID" value="QKW49761.1"/>
    <property type="molecule type" value="Genomic_DNA"/>
</dbReference>
<evidence type="ECO:0000313" key="2">
    <source>
        <dbReference type="Proteomes" id="UP000509303"/>
    </source>
</evidence>
<dbReference type="Pfam" id="PF14078">
    <property type="entry name" value="DUF4259"/>
    <property type="match status" value="1"/>
</dbReference>
<dbReference type="AlphaFoldDB" id="A0A7H8N5U6"/>
<name>A0A7H8N5U6_9ACTN</name>